<evidence type="ECO:0000313" key="3">
    <source>
        <dbReference type="Proteomes" id="UP001186944"/>
    </source>
</evidence>
<dbReference type="EMBL" id="VSWD01000011">
    <property type="protein sequence ID" value="KAK3087462.1"/>
    <property type="molecule type" value="Genomic_DNA"/>
</dbReference>
<dbReference type="AlphaFoldDB" id="A0AA89BLX3"/>
<name>A0AA89BLX3_PINIB</name>
<sequence>MAEKVLVLGSSHINHLKTFVRQRGCTDFNFHPPIHVNLFGISGGRLQASSHVRLLENEIRAVKPNALVIHIGGNDLDRKNVTEDCVQTLCYQLVSLCAMLIRRFNLRKITILQLMPRVRTRHVPVHSYNNLVIAFNKELKRAVSDHPKIKYWTISGIKQTKQQIFSDGVHLNNLGLVKYYKNVRGAIINSMKMP</sequence>
<protein>
    <recommendedName>
        <fullName evidence="1">SGNH hydrolase-type esterase domain-containing protein</fullName>
    </recommendedName>
</protein>
<keyword evidence="3" id="KW-1185">Reference proteome</keyword>
<dbReference type="SUPFAM" id="SSF52266">
    <property type="entry name" value="SGNH hydrolase"/>
    <property type="match status" value="1"/>
</dbReference>
<dbReference type="Pfam" id="PF13472">
    <property type="entry name" value="Lipase_GDSL_2"/>
    <property type="match status" value="1"/>
</dbReference>
<reference evidence="2" key="1">
    <citation type="submission" date="2019-08" db="EMBL/GenBank/DDBJ databases">
        <title>The improved chromosome-level genome for the pearl oyster Pinctada fucata martensii using PacBio sequencing and Hi-C.</title>
        <authorList>
            <person name="Zheng Z."/>
        </authorList>
    </citation>
    <scope>NUCLEOTIDE SEQUENCE</scope>
    <source>
        <strain evidence="2">ZZ-2019</strain>
        <tissue evidence="2">Adductor muscle</tissue>
    </source>
</reference>
<evidence type="ECO:0000259" key="1">
    <source>
        <dbReference type="Pfam" id="PF13472"/>
    </source>
</evidence>
<feature type="domain" description="SGNH hydrolase-type esterase" evidence="1">
    <location>
        <begin position="35"/>
        <end position="175"/>
    </location>
</feature>
<organism evidence="2 3">
    <name type="scientific">Pinctada imbricata</name>
    <name type="common">Atlantic pearl-oyster</name>
    <name type="synonym">Pinctada martensii</name>
    <dbReference type="NCBI Taxonomy" id="66713"/>
    <lineage>
        <taxon>Eukaryota</taxon>
        <taxon>Metazoa</taxon>
        <taxon>Spiralia</taxon>
        <taxon>Lophotrochozoa</taxon>
        <taxon>Mollusca</taxon>
        <taxon>Bivalvia</taxon>
        <taxon>Autobranchia</taxon>
        <taxon>Pteriomorphia</taxon>
        <taxon>Pterioida</taxon>
        <taxon>Pterioidea</taxon>
        <taxon>Pteriidae</taxon>
        <taxon>Pinctada</taxon>
    </lineage>
</organism>
<dbReference type="Proteomes" id="UP001186944">
    <property type="component" value="Unassembled WGS sequence"/>
</dbReference>
<dbReference type="InterPro" id="IPR013830">
    <property type="entry name" value="SGNH_hydro"/>
</dbReference>
<accession>A0AA89BLX3</accession>
<evidence type="ECO:0000313" key="2">
    <source>
        <dbReference type="EMBL" id="KAK3087462.1"/>
    </source>
</evidence>
<gene>
    <name evidence="2" type="ORF">FSP39_006232</name>
</gene>
<dbReference type="Gene3D" id="3.40.50.1110">
    <property type="entry name" value="SGNH hydrolase"/>
    <property type="match status" value="1"/>
</dbReference>
<dbReference type="InterPro" id="IPR036514">
    <property type="entry name" value="SGNH_hydro_sf"/>
</dbReference>
<comment type="caution">
    <text evidence="2">The sequence shown here is derived from an EMBL/GenBank/DDBJ whole genome shotgun (WGS) entry which is preliminary data.</text>
</comment>
<proteinExistence type="predicted"/>